<dbReference type="InterPro" id="IPR009072">
    <property type="entry name" value="Histone-fold"/>
</dbReference>
<evidence type="ECO:0000259" key="6">
    <source>
        <dbReference type="SMART" id="SM00576"/>
    </source>
</evidence>
<evidence type="ECO:0000313" key="8">
    <source>
        <dbReference type="Proteomes" id="UP001151532"/>
    </source>
</evidence>
<keyword evidence="2" id="KW-0805">Transcription regulation</keyword>
<name>A0A9Q1A7V7_SALPP</name>
<gene>
    <name evidence="7" type="ORF">OIU79_025873</name>
</gene>
<dbReference type="GO" id="GO:0046982">
    <property type="term" value="F:protein heterodimerization activity"/>
    <property type="evidence" value="ECO:0007669"/>
    <property type="project" value="InterPro"/>
</dbReference>
<feature type="region of interest" description="Disordered" evidence="5">
    <location>
        <begin position="1"/>
        <end position="29"/>
    </location>
</feature>
<reference evidence="7" key="2">
    <citation type="journal article" date="2023" name="Int. J. Mol. Sci.">
        <title>De Novo Assembly and Annotation of 11 Diverse Shrub Willow (Salix) Genomes Reveals Novel Gene Organization in Sex-Linked Regions.</title>
        <authorList>
            <person name="Hyden B."/>
            <person name="Feng K."/>
            <person name="Yates T.B."/>
            <person name="Jawdy S."/>
            <person name="Cereghino C."/>
            <person name="Smart L.B."/>
            <person name="Muchero W."/>
        </authorList>
    </citation>
    <scope>NUCLEOTIDE SEQUENCE</scope>
    <source>
        <tissue evidence="7">Shoot tip</tissue>
    </source>
</reference>
<dbReference type="SMART" id="SM00576">
    <property type="entry name" value="BTP"/>
    <property type="match status" value="1"/>
</dbReference>
<protein>
    <submittedName>
        <fullName evidence="7">TRANSCRIPTION INITIATION FACTOR TFIID SUBUNIT 8-LIKE</fullName>
    </submittedName>
</protein>
<dbReference type="AlphaFoldDB" id="A0A9Q1A7V7"/>
<dbReference type="PANTHER" id="PTHR46338:SF13">
    <property type="entry name" value="TRANSCRIPTION INITIATION FACTOR TFIID SUBUNIT 8-LIKE"/>
    <property type="match status" value="1"/>
</dbReference>
<dbReference type="Pfam" id="PF07524">
    <property type="entry name" value="Bromo_TP"/>
    <property type="match status" value="1"/>
</dbReference>
<reference evidence="7" key="1">
    <citation type="submission" date="2022-11" db="EMBL/GenBank/DDBJ databases">
        <authorList>
            <person name="Hyden B.L."/>
            <person name="Feng K."/>
            <person name="Yates T."/>
            <person name="Jawdy S."/>
            <person name="Smart L.B."/>
            <person name="Muchero W."/>
        </authorList>
    </citation>
    <scope>NUCLEOTIDE SEQUENCE</scope>
    <source>
        <tissue evidence="7">Shoot tip</tissue>
    </source>
</reference>
<dbReference type="Gene3D" id="1.10.20.10">
    <property type="entry name" value="Histone, subunit A"/>
    <property type="match status" value="1"/>
</dbReference>
<feature type="compositionally biased region" description="Basic residues" evidence="5">
    <location>
        <begin position="10"/>
        <end position="21"/>
    </location>
</feature>
<dbReference type="GO" id="GO:0005669">
    <property type="term" value="C:transcription factor TFIID complex"/>
    <property type="evidence" value="ECO:0007669"/>
    <property type="project" value="InterPro"/>
</dbReference>
<evidence type="ECO:0000256" key="2">
    <source>
        <dbReference type="ARBA" id="ARBA00023015"/>
    </source>
</evidence>
<evidence type="ECO:0000256" key="5">
    <source>
        <dbReference type="SAM" id="MobiDB-lite"/>
    </source>
</evidence>
<proteinExistence type="predicted"/>
<evidence type="ECO:0000256" key="1">
    <source>
        <dbReference type="ARBA" id="ARBA00004123"/>
    </source>
</evidence>
<keyword evidence="8" id="KW-1185">Reference proteome</keyword>
<accession>A0A9Q1A7V7</accession>
<keyword evidence="4" id="KW-0539">Nucleus</keyword>
<organism evidence="7 8">
    <name type="scientific">Salix purpurea</name>
    <name type="common">Purple osier willow</name>
    <dbReference type="NCBI Taxonomy" id="77065"/>
    <lineage>
        <taxon>Eukaryota</taxon>
        <taxon>Viridiplantae</taxon>
        <taxon>Streptophyta</taxon>
        <taxon>Embryophyta</taxon>
        <taxon>Tracheophyta</taxon>
        <taxon>Spermatophyta</taxon>
        <taxon>Magnoliopsida</taxon>
        <taxon>eudicotyledons</taxon>
        <taxon>Gunneridae</taxon>
        <taxon>Pentapetalae</taxon>
        <taxon>rosids</taxon>
        <taxon>fabids</taxon>
        <taxon>Malpighiales</taxon>
        <taxon>Salicaceae</taxon>
        <taxon>Saliceae</taxon>
        <taxon>Salix</taxon>
    </lineage>
</organism>
<comment type="subcellular location">
    <subcellularLocation>
        <location evidence="1">Nucleus</location>
    </subcellularLocation>
</comment>
<feature type="domain" description="Bromodomain associated" evidence="6">
    <location>
        <begin position="35"/>
        <end position="111"/>
    </location>
</feature>
<dbReference type="Proteomes" id="UP001151532">
    <property type="component" value="Chromosome 15Z"/>
</dbReference>
<dbReference type="InterPro" id="IPR037818">
    <property type="entry name" value="TAF8"/>
</dbReference>
<dbReference type="EMBL" id="JAPFFK010000006">
    <property type="protein sequence ID" value="KAJ6761126.1"/>
    <property type="molecule type" value="Genomic_DNA"/>
</dbReference>
<dbReference type="PANTHER" id="PTHR46338">
    <property type="entry name" value="TRANSCRIPTION INITIATION FACTOR TFIID SUBUNIT 8"/>
    <property type="match status" value="1"/>
</dbReference>
<dbReference type="OrthoDB" id="436852at2759"/>
<evidence type="ECO:0000313" key="7">
    <source>
        <dbReference type="EMBL" id="KAJ6761126.1"/>
    </source>
</evidence>
<comment type="caution">
    <text evidence="7">The sequence shown here is derived from an EMBL/GenBank/DDBJ whole genome shotgun (WGS) entry which is preliminary data.</text>
</comment>
<dbReference type="InterPro" id="IPR006565">
    <property type="entry name" value="BTP"/>
</dbReference>
<sequence length="302" mass="33879">MTVHQITMKPKPHKRSIKTRFQKPPAAEEEAESQSDYAFKITKTAVSQICQSVGFKFTQRSALETLTHITTLYLRTLARTAVSYSNASNRTQSNIFDIINSLHDMSSVQGFTGGSTLHCNSSSGIGLLRSGVLKDIKSFVEFSDEIPFAKPIPRGNPISLRRNSIPLEIDELDSRGLHIPRWLSRFPDESSYKNCGVRWEKRREGGLALWENSDLVSGGNKFQGISRENDEISDGDGGDLAVERGKVRFKIGEAVRAQKREGFLFLFCDLSLAGFELCFSIRRPYLISRSQDSLLVLEFCCL</sequence>
<dbReference type="SUPFAM" id="SSF47113">
    <property type="entry name" value="Histone-fold"/>
    <property type="match status" value="1"/>
</dbReference>
<keyword evidence="3" id="KW-0804">Transcription</keyword>
<evidence type="ECO:0000256" key="3">
    <source>
        <dbReference type="ARBA" id="ARBA00023163"/>
    </source>
</evidence>
<evidence type="ECO:0000256" key="4">
    <source>
        <dbReference type="ARBA" id="ARBA00023242"/>
    </source>
</evidence>